<dbReference type="AlphaFoldDB" id="A0AAI9TSY9"/>
<protein>
    <submittedName>
        <fullName evidence="1">Uncharacterized protein</fullName>
    </submittedName>
</protein>
<reference evidence="1" key="2">
    <citation type="journal article" date="2016" name="Fungal Biol.">
        <title>Ochratoxin A production by Penicillium thymicola.</title>
        <authorList>
            <person name="Nguyen H.D.T."/>
            <person name="McMullin D.R."/>
            <person name="Ponomareva E."/>
            <person name="Riley R."/>
            <person name="Pomraning K.R."/>
            <person name="Baker S.E."/>
            <person name="Seifert K.A."/>
        </authorList>
    </citation>
    <scope>NUCLEOTIDE SEQUENCE</scope>
    <source>
        <strain evidence="1">DAOM 180753</strain>
    </source>
</reference>
<comment type="caution">
    <text evidence="1">The sequence shown here is derived from an EMBL/GenBank/DDBJ whole genome shotgun (WGS) entry which is preliminary data.</text>
</comment>
<keyword evidence="2" id="KW-1185">Reference proteome</keyword>
<reference evidence="1" key="1">
    <citation type="submission" date="2015-06" db="EMBL/GenBank/DDBJ databases">
        <authorList>
            <person name="Nguyen H."/>
        </authorList>
    </citation>
    <scope>NUCLEOTIDE SEQUENCE</scope>
    <source>
        <strain evidence="1">DAOM 180753</strain>
    </source>
</reference>
<dbReference type="EMBL" id="LACB01000011">
    <property type="protein sequence ID" value="KAJ9492502.1"/>
    <property type="molecule type" value="Genomic_DNA"/>
</dbReference>
<organism evidence="1 2">
    <name type="scientific">Penicillium thymicola</name>
    <dbReference type="NCBI Taxonomy" id="293382"/>
    <lineage>
        <taxon>Eukaryota</taxon>
        <taxon>Fungi</taxon>
        <taxon>Dikarya</taxon>
        <taxon>Ascomycota</taxon>
        <taxon>Pezizomycotina</taxon>
        <taxon>Eurotiomycetes</taxon>
        <taxon>Eurotiomycetidae</taxon>
        <taxon>Eurotiales</taxon>
        <taxon>Aspergillaceae</taxon>
        <taxon>Penicillium</taxon>
    </lineage>
</organism>
<accession>A0AAI9TSY9</accession>
<name>A0AAI9TSY9_PENTH</name>
<sequence length="81" mass="9053">MSPISSWGEIAGFGVKPVALDASPEQTTKNQANGKWKIRMKVIQEPLIIKHQMSQFRGGVVYFVGRIALGPTISRFPFRHN</sequence>
<proteinExistence type="predicted"/>
<evidence type="ECO:0000313" key="1">
    <source>
        <dbReference type="EMBL" id="KAJ9492502.1"/>
    </source>
</evidence>
<evidence type="ECO:0000313" key="2">
    <source>
        <dbReference type="Proteomes" id="UP001227192"/>
    </source>
</evidence>
<dbReference type="Proteomes" id="UP001227192">
    <property type="component" value="Unassembled WGS sequence"/>
</dbReference>
<gene>
    <name evidence="1" type="ORF">VN97_g747</name>
</gene>